<evidence type="ECO:0000256" key="3">
    <source>
        <dbReference type="ARBA" id="ARBA00022598"/>
    </source>
</evidence>
<dbReference type="NCBIfam" id="TIGR01923">
    <property type="entry name" value="menE"/>
    <property type="match status" value="1"/>
</dbReference>
<keyword evidence="2" id="KW-0474">Menaquinone biosynthesis</keyword>
<organism evidence="8">
    <name type="scientific">uncultured Rubrobacteraceae bacterium</name>
    <dbReference type="NCBI Taxonomy" id="349277"/>
    <lineage>
        <taxon>Bacteria</taxon>
        <taxon>Bacillati</taxon>
        <taxon>Actinomycetota</taxon>
        <taxon>Rubrobacteria</taxon>
        <taxon>Rubrobacterales</taxon>
        <taxon>Rubrobacteraceae</taxon>
        <taxon>environmental samples</taxon>
    </lineage>
</organism>
<keyword evidence="5" id="KW-0067">ATP-binding</keyword>
<dbReference type="InterPro" id="IPR025110">
    <property type="entry name" value="AMP-bd_C"/>
</dbReference>
<reference evidence="8" key="1">
    <citation type="submission" date="2020-02" db="EMBL/GenBank/DDBJ databases">
        <authorList>
            <person name="Meier V. D."/>
        </authorList>
    </citation>
    <scope>NUCLEOTIDE SEQUENCE</scope>
    <source>
        <strain evidence="8">AVDCRST_MAG22</strain>
    </source>
</reference>
<dbReference type="AlphaFoldDB" id="A0A6J4PVS1"/>
<keyword evidence="4" id="KW-0547">Nucleotide-binding</keyword>
<evidence type="ECO:0000256" key="5">
    <source>
        <dbReference type="ARBA" id="ARBA00022840"/>
    </source>
</evidence>
<feature type="domain" description="AMP-dependent synthetase/ligase" evidence="6">
    <location>
        <begin position="1"/>
        <end position="309"/>
    </location>
</feature>
<dbReference type="GO" id="GO:0009234">
    <property type="term" value="P:menaquinone biosynthetic process"/>
    <property type="evidence" value="ECO:0007669"/>
    <property type="project" value="UniProtKB-KW"/>
</dbReference>
<dbReference type="InterPro" id="IPR000873">
    <property type="entry name" value="AMP-dep_synth/lig_dom"/>
</dbReference>
<sequence length="442" mass="46222">MSYGELDVRVSVTEERLAELGVTPGARVALLLPKNVGYIVLLLALVRAGAVACPVSTRLPAGGVGPLLGEAGCSLSISADEDLPGLAGRVDVVRPEALLAGGGRGGSAPEPVEIPLHRPATVVFTSGSTGAPKAALHTFGNHYSSAVGSNTNITLAPGDRWLHSLPPYHVGGLSIIFRCLISRATIALPEPGAGLGRSISELRATHVSLVSTQLLRLLDEDADLSGLGAVLMGGGPIPPSLVDEALARGVPVHTSYGLTEMASQVTATLPGASRRELRTAGRALPHREVRTSTDGEILVRGETLFAGYLRDGDPDLPLDDGGWFHTGDLGEIDADGYLKVTGRRDNLFISGGENVQPEEIEAALCRIEGVHEAVVVPVPDAEFGARPVAFVRKDEEVGDLAGELEKVLPRFKVPTVFHDWEGVGGMKPDRGALERRARGVGP</sequence>
<feature type="domain" description="AMP-binding enzyme C-terminal" evidence="7">
    <location>
        <begin position="359"/>
        <end position="415"/>
    </location>
</feature>
<dbReference type="EC" id="6.2.1.26" evidence="8"/>
<dbReference type="GO" id="GO:0005524">
    <property type="term" value="F:ATP binding"/>
    <property type="evidence" value="ECO:0007669"/>
    <property type="project" value="UniProtKB-KW"/>
</dbReference>
<keyword evidence="3 8" id="KW-0436">Ligase</keyword>
<evidence type="ECO:0000256" key="2">
    <source>
        <dbReference type="ARBA" id="ARBA00022428"/>
    </source>
</evidence>
<dbReference type="Pfam" id="PF13193">
    <property type="entry name" value="AMP-binding_C"/>
    <property type="match status" value="1"/>
</dbReference>
<evidence type="ECO:0000259" key="7">
    <source>
        <dbReference type="Pfam" id="PF13193"/>
    </source>
</evidence>
<dbReference type="GO" id="GO:0008756">
    <property type="term" value="F:o-succinylbenzoate-CoA ligase activity"/>
    <property type="evidence" value="ECO:0007669"/>
    <property type="project" value="UniProtKB-EC"/>
</dbReference>
<dbReference type="InterPro" id="IPR042099">
    <property type="entry name" value="ANL_N_sf"/>
</dbReference>
<dbReference type="SUPFAM" id="SSF56801">
    <property type="entry name" value="Acetyl-CoA synthetase-like"/>
    <property type="match status" value="1"/>
</dbReference>
<protein>
    <submittedName>
        <fullName evidence="8">O-succinylbenzoic acid--CoA ligase</fullName>
        <ecNumber evidence="8">6.2.1.26</ecNumber>
    </submittedName>
</protein>
<dbReference type="InterPro" id="IPR020845">
    <property type="entry name" value="AMP-binding_CS"/>
</dbReference>
<dbReference type="InterPro" id="IPR045851">
    <property type="entry name" value="AMP-bd_C_sf"/>
</dbReference>
<dbReference type="CDD" id="cd17630">
    <property type="entry name" value="OSB_MenE-like"/>
    <property type="match status" value="1"/>
</dbReference>
<evidence type="ECO:0000259" key="6">
    <source>
        <dbReference type="Pfam" id="PF00501"/>
    </source>
</evidence>
<accession>A0A6J4PVS1</accession>
<dbReference type="GO" id="GO:0031956">
    <property type="term" value="F:medium-chain fatty acid-CoA ligase activity"/>
    <property type="evidence" value="ECO:0007669"/>
    <property type="project" value="TreeGrafter"/>
</dbReference>
<evidence type="ECO:0000313" key="8">
    <source>
        <dbReference type="EMBL" id="CAA9420949.1"/>
    </source>
</evidence>
<comment type="similarity">
    <text evidence="1">Belongs to the ATP-dependent AMP-binding enzyme family.</text>
</comment>
<dbReference type="InterPro" id="IPR010192">
    <property type="entry name" value="MenE"/>
</dbReference>
<gene>
    <name evidence="8" type="ORF">AVDCRST_MAG22-2558</name>
</gene>
<dbReference type="Gene3D" id="3.30.300.30">
    <property type="match status" value="1"/>
</dbReference>
<name>A0A6J4PVS1_9ACTN</name>
<evidence type="ECO:0000256" key="1">
    <source>
        <dbReference type="ARBA" id="ARBA00006432"/>
    </source>
</evidence>
<dbReference type="PROSITE" id="PS00455">
    <property type="entry name" value="AMP_BINDING"/>
    <property type="match status" value="1"/>
</dbReference>
<proteinExistence type="inferred from homology"/>
<dbReference type="PANTHER" id="PTHR43201">
    <property type="entry name" value="ACYL-COA SYNTHETASE"/>
    <property type="match status" value="1"/>
</dbReference>
<dbReference type="Gene3D" id="3.40.50.12780">
    <property type="entry name" value="N-terminal domain of ligase-like"/>
    <property type="match status" value="1"/>
</dbReference>
<dbReference type="Pfam" id="PF00501">
    <property type="entry name" value="AMP-binding"/>
    <property type="match status" value="1"/>
</dbReference>
<dbReference type="PANTHER" id="PTHR43201:SF5">
    <property type="entry name" value="MEDIUM-CHAIN ACYL-COA LIGASE ACSF2, MITOCHONDRIAL"/>
    <property type="match status" value="1"/>
</dbReference>
<evidence type="ECO:0000256" key="4">
    <source>
        <dbReference type="ARBA" id="ARBA00022741"/>
    </source>
</evidence>
<dbReference type="EMBL" id="CADCUV010000117">
    <property type="protein sequence ID" value="CAA9420949.1"/>
    <property type="molecule type" value="Genomic_DNA"/>
</dbReference>
<dbReference type="GO" id="GO:0006631">
    <property type="term" value="P:fatty acid metabolic process"/>
    <property type="evidence" value="ECO:0007669"/>
    <property type="project" value="TreeGrafter"/>
</dbReference>